<dbReference type="InterPro" id="IPR050668">
    <property type="entry name" value="Cytochrome_b5"/>
</dbReference>
<dbReference type="InterPro" id="IPR019251">
    <property type="entry name" value="DUF2231_TM"/>
</dbReference>
<evidence type="ECO:0000256" key="1">
    <source>
        <dbReference type="ARBA" id="ARBA00022617"/>
    </source>
</evidence>
<feature type="transmembrane region" description="Helical" evidence="6">
    <location>
        <begin position="83"/>
        <end position="104"/>
    </location>
</feature>
<evidence type="ECO:0000259" key="7">
    <source>
        <dbReference type="PROSITE" id="PS50255"/>
    </source>
</evidence>
<dbReference type="SUPFAM" id="SSF55856">
    <property type="entry name" value="Cytochrome b5-like heme/steroid binding domain"/>
    <property type="match status" value="1"/>
</dbReference>
<evidence type="ECO:0000313" key="9">
    <source>
        <dbReference type="Proteomes" id="UP000292373"/>
    </source>
</evidence>
<dbReference type="InterPro" id="IPR001199">
    <property type="entry name" value="Cyt_B5-like_heme/steroid-bd"/>
</dbReference>
<protein>
    <submittedName>
        <fullName evidence="8">Cytochrome b5 domain-containing protein</fullName>
    </submittedName>
</protein>
<keyword evidence="2" id="KW-0479">Metal-binding</keyword>
<proteinExistence type="inferred from homology"/>
<feature type="region of interest" description="Disordered" evidence="5">
    <location>
        <begin position="226"/>
        <end position="245"/>
    </location>
</feature>
<evidence type="ECO:0000256" key="4">
    <source>
        <dbReference type="ARBA" id="ARBA00038168"/>
    </source>
</evidence>
<dbReference type="GO" id="GO:0016020">
    <property type="term" value="C:membrane"/>
    <property type="evidence" value="ECO:0007669"/>
    <property type="project" value="TreeGrafter"/>
</dbReference>
<keyword evidence="6" id="KW-1133">Transmembrane helix</keyword>
<dbReference type="SMART" id="SM01117">
    <property type="entry name" value="Cyt-b5"/>
    <property type="match status" value="1"/>
</dbReference>
<dbReference type="RefSeq" id="WP_131167499.1">
    <property type="nucleotide sequence ID" value="NZ_SDMQ01000004.1"/>
</dbReference>
<name>A0A4V2JSJ4_9ACTN</name>
<comment type="similarity">
    <text evidence="4">Belongs to the cytochrome b5 family.</text>
</comment>
<dbReference type="InterPro" id="IPR036400">
    <property type="entry name" value="Cyt_B5-like_heme/steroid_sf"/>
</dbReference>
<evidence type="ECO:0000256" key="2">
    <source>
        <dbReference type="ARBA" id="ARBA00022723"/>
    </source>
</evidence>
<dbReference type="PRINTS" id="PR00363">
    <property type="entry name" value="CYTOCHROMEB5"/>
</dbReference>
<keyword evidence="6" id="KW-0812">Transmembrane</keyword>
<dbReference type="PANTHER" id="PTHR19359">
    <property type="entry name" value="CYTOCHROME B5"/>
    <property type="match status" value="1"/>
</dbReference>
<dbReference type="PROSITE" id="PS50255">
    <property type="entry name" value="CYTOCHROME_B5_2"/>
    <property type="match status" value="1"/>
</dbReference>
<accession>A0A4V2JSJ4</accession>
<gene>
    <name evidence="8" type="ORF">ET989_05175</name>
</gene>
<feature type="transmembrane region" description="Helical" evidence="6">
    <location>
        <begin position="16"/>
        <end position="38"/>
    </location>
</feature>
<dbReference type="GO" id="GO:0020037">
    <property type="term" value="F:heme binding"/>
    <property type="evidence" value="ECO:0007669"/>
    <property type="project" value="TreeGrafter"/>
</dbReference>
<organism evidence="8 9">
    <name type="scientific">Propioniciclava sinopodophylli</name>
    <dbReference type="NCBI Taxonomy" id="1837344"/>
    <lineage>
        <taxon>Bacteria</taxon>
        <taxon>Bacillati</taxon>
        <taxon>Actinomycetota</taxon>
        <taxon>Actinomycetes</taxon>
        <taxon>Propionibacteriales</taxon>
        <taxon>Propionibacteriaceae</taxon>
        <taxon>Propioniciclava</taxon>
    </lineage>
</organism>
<dbReference type="Proteomes" id="UP000292373">
    <property type="component" value="Unassembled WGS sequence"/>
</dbReference>
<feature type="transmembrane region" description="Helical" evidence="6">
    <location>
        <begin position="116"/>
        <end position="139"/>
    </location>
</feature>
<dbReference type="GO" id="GO:0046872">
    <property type="term" value="F:metal ion binding"/>
    <property type="evidence" value="ECO:0007669"/>
    <property type="project" value="UniProtKB-KW"/>
</dbReference>
<feature type="compositionally biased region" description="Polar residues" evidence="5">
    <location>
        <begin position="226"/>
        <end position="235"/>
    </location>
</feature>
<keyword evidence="3" id="KW-0408">Iron</keyword>
<dbReference type="AlphaFoldDB" id="A0A4V2JSJ4"/>
<dbReference type="EMBL" id="SDMQ01000004">
    <property type="protein sequence ID" value="TBT85849.1"/>
    <property type="molecule type" value="Genomic_DNA"/>
</dbReference>
<dbReference type="Pfam" id="PF00173">
    <property type="entry name" value="Cyt-b5"/>
    <property type="match status" value="1"/>
</dbReference>
<dbReference type="Pfam" id="PF09990">
    <property type="entry name" value="DUF2231"/>
    <property type="match status" value="1"/>
</dbReference>
<reference evidence="8 9" key="1">
    <citation type="submission" date="2019-01" db="EMBL/GenBank/DDBJ databases">
        <title>Lactibacter flavus gen. nov., sp. nov., a novel bacterium of the family Propionibacteriaceae isolated from raw milk and dairy products.</title>
        <authorList>
            <person name="Huptas C."/>
            <person name="Wenning M."/>
            <person name="Breitenwieser F."/>
            <person name="Doll E."/>
            <person name="Von Neubeck M."/>
            <person name="Busse H.-J."/>
            <person name="Scherer S."/>
        </authorList>
    </citation>
    <scope>NUCLEOTIDE SEQUENCE [LARGE SCALE GENOMIC DNA]</scope>
    <source>
        <strain evidence="8 9">KCTC 33808</strain>
    </source>
</reference>
<evidence type="ECO:0000256" key="5">
    <source>
        <dbReference type="SAM" id="MobiDB-lite"/>
    </source>
</evidence>
<dbReference type="OrthoDB" id="8173637at2"/>
<keyword evidence="1" id="KW-0349">Heme</keyword>
<dbReference type="Gene3D" id="3.10.120.10">
    <property type="entry name" value="Cytochrome b5-like heme/steroid binding domain"/>
    <property type="match status" value="1"/>
</dbReference>
<feature type="transmembrane region" description="Helical" evidence="6">
    <location>
        <begin position="45"/>
        <end position="63"/>
    </location>
</feature>
<evidence type="ECO:0000256" key="6">
    <source>
        <dbReference type="SAM" id="Phobius"/>
    </source>
</evidence>
<feature type="domain" description="Cytochrome b5 heme-binding" evidence="7">
    <location>
        <begin position="168"/>
        <end position="245"/>
    </location>
</feature>
<sequence>MTALDASFLGLPLHPLVVHLVVVALPVGALATVASVVSPAVRSRFGLLSLATLTVGALAAIAAKFSGEALAETVTRPESHERFGNITLMAGLVTAALAWLWWWLERRREQAPPGTSGFAAMAVGGLVATAALAVTGLAVATGHSGAQATWSSLLAAPAAAGGTAAPAASTFTMEEVASHDSAESCWAVVDGGVYDLTRWAGLHPGGSQRILDLCGTDATERFQVQHSRNPRSNAQLDGLRIGTLA</sequence>
<evidence type="ECO:0000256" key="3">
    <source>
        <dbReference type="ARBA" id="ARBA00023004"/>
    </source>
</evidence>
<keyword evidence="6" id="KW-0472">Membrane</keyword>
<keyword evidence="9" id="KW-1185">Reference proteome</keyword>
<evidence type="ECO:0000313" key="8">
    <source>
        <dbReference type="EMBL" id="TBT85849.1"/>
    </source>
</evidence>
<comment type="caution">
    <text evidence="8">The sequence shown here is derived from an EMBL/GenBank/DDBJ whole genome shotgun (WGS) entry which is preliminary data.</text>
</comment>